<dbReference type="EMBL" id="JAHCVK010000001">
    <property type="protein sequence ID" value="MBT0652391.1"/>
    <property type="molecule type" value="Genomic_DNA"/>
</dbReference>
<evidence type="ECO:0000313" key="3">
    <source>
        <dbReference type="EMBL" id="MBT0652391.1"/>
    </source>
</evidence>
<accession>A0ABS5SAK8</accession>
<keyword evidence="1" id="KW-0808">Transferase</keyword>
<dbReference type="InterPro" id="IPR000794">
    <property type="entry name" value="Beta-ketoacyl_synthase"/>
</dbReference>
<organism evidence="3 4">
    <name type="scientific">Geomobilimonas luticola</name>
    <dbReference type="NCBI Taxonomy" id="1114878"/>
    <lineage>
        <taxon>Bacteria</taxon>
        <taxon>Pseudomonadati</taxon>
        <taxon>Thermodesulfobacteriota</taxon>
        <taxon>Desulfuromonadia</taxon>
        <taxon>Geobacterales</taxon>
        <taxon>Geobacteraceae</taxon>
        <taxon>Geomobilimonas</taxon>
    </lineage>
</organism>
<name>A0ABS5SAK8_9BACT</name>
<protein>
    <submittedName>
        <fullName evidence="3">Beta-ketoacyl synthase</fullName>
    </submittedName>
</protein>
<dbReference type="Proteomes" id="UP000756860">
    <property type="component" value="Unassembled WGS sequence"/>
</dbReference>
<feature type="domain" description="Ketosynthase family 3 (KS3)" evidence="2">
    <location>
        <begin position="8"/>
        <end position="339"/>
    </location>
</feature>
<dbReference type="SMART" id="SM00825">
    <property type="entry name" value="PKS_KS"/>
    <property type="match status" value="1"/>
</dbReference>
<dbReference type="InterPro" id="IPR014030">
    <property type="entry name" value="Ketoacyl_synth_N"/>
</dbReference>
<comment type="caution">
    <text evidence="3">The sequence shown here is derived from an EMBL/GenBank/DDBJ whole genome shotgun (WGS) entry which is preliminary data.</text>
</comment>
<dbReference type="PANTHER" id="PTHR11712:SF321">
    <property type="entry name" value="3-OXOACYL-[ACYL-CARRIER-PROTEIN] SYNTHASE 2"/>
    <property type="match status" value="1"/>
</dbReference>
<evidence type="ECO:0000259" key="2">
    <source>
        <dbReference type="SMART" id="SM00825"/>
    </source>
</evidence>
<evidence type="ECO:0000256" key="1">
    <source>
        <dbReference type="ARBA" id="ARBA00022679"/>
    </source>
</evidence>
<dbReference type="Pfam" id="PF00109">
    <property type="entry name" value="ketoacyl-synt"/>
    <property type="match status" value="1"/>
</dbReference>
<keyword evidence="4" id="KW-1185">Reference proteome</keyword>
<sequence length="349" mass="36068">MASEFDTIVVTGMAAISAAGVGLDALREALADGVSRLSPVPEEVLGEAGHVWGKATSFRAADFIPPLKARKFDRASLFAVVATGMALKDAGLDMEKVDRTRVGIMLGCGFGGIANSEEFLRGYFTKGGDGLVPMLFPNTVPNAPASNASIEHGLKGPNVTFVQRFCSAESALFMAMHVLEKGEVDVMVVGGVDELNPMQMRGFRSMGQLSRYGGGFGEGSGLLVLERADYARRRGARILAGIGGARTVGLLLPGAEGDGVARLLDGQPAAELVSLSGTAADAALMVEHLTAIPRLETAPLTGRSLAMGGLALVAHLLVLPAGAHGLHLAASPEGPYYAFQLQGGCPGQP</sequence>
<dbReference type="Gene3D" id="3.40.47.10">
    <property type="match status" value="1"/>
</dbReference>
<dbReference type="InterPro" id="IPR016039">
    <property type="entry name" value="Thiolase-like"/>
</dbReference>
<dbReference type="SUPFAM" id="SSF53901">
    <property type="entry name" value="Thiolase-like"/>
    <property type="match status" value="2"/>
</dbReference>
<dbReference type="PANTHER" id="PTHR11712">
    <property type="entry name" value="POLYKETIDE SYNTHASE-RELATED"/>
    <property type="match status" value="1"/>
</dbReference>
<reference evidence="3 4" key="1">
    <citation type="submission" date="2021-05" db="EMBL/GenBank/DDBJ databases">
        <title>The draft genome of Geobacter luticola JCM 17780.</title>
        <authorList>
            <person name="Xu Z."/>
            <person name="Masuda Y."/>
            <person name="Itoh H."/>
            <person name="Senoo K."/>
        </authorList>
    </citation>
    <scope>NUCLEOTIDE SEQUENCE [LARGE SCALE GENOMIC DNA]</scope>
    <source>
        <strain evidence="3 4">JCM 17780</strain>
    </source>
</reference>
<gene>
    <name evidence="3" type="ORF">KI810_04935</name>
</gene>
<dbReference type="InterPro" id="IPR020841">
    <property type="entry name" value="PKS_Beta-ketoAc_synthase_dom"/>
</dbReference>
<proteinExistence type="predicted"/>
<evidence type="ECO:0000313" key="4">
    <source>
        <dbReference type="Proteomes" id="UP000756860"/>
    </source>
</evidence>